<dbReference type="EMBL" id="LAZR01028338">
    <property type="protein sequence ID" value="KKL62921.1"/>
    <property type="molecule type" value="Genomic_DNA"/>
</dbReference>
<proteinExistence type="predicted"/>
<gene>
    <name evidence="1" type="ORF">LCGC14_2180320</name>
</gene>
<sequence length="237" mass="25662">MNRQKLKRLMAKGIMAYVAVFSLVLMVAMPALALIAAKNSVNSRSIIDHTIKSQDLRNKAVTTDRIAPRAVKRGKIGKRAIRTEHINYIGDSKIRYSTKTKVLSISAAALNPTVGGGVYPYNKNVGQIEGQGTFSAPVYLPDRAVVIGFKAELRDISAGPFTDVDLRRWSTTGADTMAAVTTNGSPSSSSWRTFRDTNGISFSTINNTTHAYYAVGYLSGGGVGIGRIIITYRTTRP</sequence>
<evidence type="ECO:0000313" key="1">
    <source>
        <dbReference type="EMBL" id="KKL62921.1"/>
    </source>
</evidence>
<accession>A0A0F9E9P0</accession>
<dbReference type="AlphaFoldDB" id="A0A0F9E9P0"/>
<name>A0A0F9E9P0_9ZZZZ</name>
<organism evidence="1">
    <name type="scientific">marine sediment metagenome</name>
    <dbReference type="NCBI Taxonomy" id="412755"/>
    <lineage>
        <taxon>unclassified sequences</taxon>
        <taxon>metagenomes</taxon>
        <taxon>ecological metagenomes</taxon>
    </lineage>
</organism>
<comment type="caution">
    <text evidence="1">The sequence shown here is derived from an EMBL/GenBank/DDBJ whole genome shotgun (WGS) entry which is preliminary data.</text>
</comment>
<protein>
    <submittedName>
        <fullName evidence="1">Uncharacterized protein</fullName>
    </submittedName>
</protein>
<reference evidence="1" key="1">
    <citation type="journal article" date="2015" name="Nature">
        <title>Complex archaea that bridge the gap between prokaryotes and eukaryotes.</title>
        <authorList>
            <person name="Spang A."/>
            <person name="Saw J.H."/>
            <person name="Jorgensen S.L."/>
            <person name="Zaremba-Niedzwiedzka K."/>
            <person name="Martijn J."/>
            <person name="Lind A.E."/>
            <person name="van Eijk R."/>
            <person name="Schleper C."/>
            <person name="Guy L."/>
            <person name="Ettema T.J."/>
        </authorList>
    </citation>
    <scope>NUCLEOTIDE SEQUENCE</scope>
</reference>